<protein>
    <recommendedName>
        <fullName evidence="3">Glucose-1-phosphate cytidylyltransferase</fullName>
    </recommendedName>
</protein>
<comment type="caution">
    <text evidence="1">The sequence shown here is derived from an EMBL/GenBank/DDBJ whole genome shotgun (WGS) entry which is preliminary data.</text>
</comment>
<gene>
    <name evidence="1" type="ORF">VB739_05655</name>
</gene>
<name>A0ABU5SU50_9CYAN</name>
<keyword evidence="2" id="KW-1185">Reference proteome</keyword>
<reference evidence="1 2" key="1">
    <citation type="submission" date="2023-12" db="EMBL/GenBank/DDBJ databases">
        <title>Baltic Sea Cyanobacteria.</title>
        <authorList>
            <person name="Delbaje E."/>
            <person name="Fewer D.P."/>
            <person name="Shishido T.K."/>
        </authorList>
    </citation>
    <scope>NUCLEOTIDE SEQUENCE [LARGE SCALE GENOMIC DNA]</scope>
    <source>
        <strain evidence="1 2">UHCC 0281</strain>
    </source>
</reference>
<dbReference type="Proteomes" id="UP001302329">
    <property type="component" value="Unassembled WGS sequence"/>
</dbReference>
<evidence type="ECO:0008006" key="3">
    <source>
        <dbReference type="Google" id="ProtNLM"/>
    </source>
</evidence>
<dbReference type="EMBL" id="JAYGHY010000012">
    <property type="protein sequence ID" value="MEA5442034.1"/>
    <property type="molecule type" value="Genomic_DNA"/>
</dbReference>
<evidence type="ECO:0000313" key="2">
    <source>
        <dbReference type="Proteomes" id="UP001302329"/>
    </source>
</evidence>
<sequence length="46" mass="5559">MEALSRNDPLHSFKHCGYWQPMDTLRDCQRLGDLWQQGRAPWKIWS</sequence>
<dbReference type="RefSeq" id="WP_323356132.1">
    <property type="nucleotide sequence ID" value="NZ_JAYGHY010000012.1"/>
</dbReference>
<evidence type="ECO:0000313" key="1">
    <source>
        <dbReference type="EMBL" id="MEA5442034.1"/>
    </source>
</evidence>
<proteinExistence type="predicted"/>
<dbReference type="PANTHER" id="PTHR47183">
    <property type="entry name" value="GLUCOSE-1-PHOSPHATE CYTIDYLYLTRANSFERASE-RELATED"/>
    <property type="match status" value="1"/>
</dbReference>
<accession>A0ABU5SU50</accession>
<organism evidence="1 2">
    <name type="scientific">Cyanobium gracile UHCC 0281</name>
    <dbReference type="NCBI Taxonomy" id="3110309"/>
    <lineage>
        <taxon>Bacteria</taxon>
        <taxon>Bacillati</taxon>
        <taxon>Cyanobacteriota</taxon>
        <taxon>Cyanophyceae</taxon>
        <taxon>Synechococcales</taxon>
        <taxon>Prochlorococcaceae</taxon>
        <taxon>Cyanobium</taxon>
    </lineage>
</organism>
<dbReference type="InterPro" id="IPR013446">
    <property type="entry name" value="G1P_cyt_trans-like"/>
</dbReference>
<dbReference type="PANTHER" id="PTHR47183:SF1">
    <property type="entry name" value="GLUCOSE-1-PHOSPHATE CYTIDYLYLTRANSFERASE"/>
    <property type="match status" value="1"/>
</dbReference>